<proteinExistence type="predicted"/>
<evidence type="ECO:0008006" key="5">
    <source>
        <dbReference type="Google" id="ProtNLM"/>
    </source>
</evidence>
<feature type="region of interest" description="Disordered" evidence="2">
    <location>
        <begin position="1"/>
        <end position="24"/>
    </location>
</feature>
<evidence type="ECO:0000256" key="1">
    <source>
        <dbReference type="SAM" id="Coils"/>
    </source>
</evidence>
<feature type="compositionally biased region" description="Pro residues" evidence="2">
    <location>
        <begin position="1"/>
        <end position="14"/>
    </location>
</feature>
<gene>
    <name evidence="3" type="ORF">GCM10023258_06040</name>
</gene>
<protein>
    <recommendedName>
        <fullName evidence="5">DUF222 domain-containing protein</fullName>
    </recommendedName>
</protein>
<evidence type="ECO:0000313" key="4">
    <source>
        <dbReference type="Proteomes" id="UP001500427"/>
    </source>
</evidence>
<evidence type="ECO:0000256" key="2">
    <source>
        <dbReference type="SAM" id="MobiDB-lite"/>
    </source>
</evidence>
<organism evidence="3 4">
    <name type="scientific">Terrabacter aeriphilus</name>
    <dbReference type="NCBI Taxonomy" id="515662"/>
    <lineage>
        <taxon>Bacteria</taxon>
        <taxon>Bacillati</taxon>
        <taxon>Actinomycetota</taxon>
        <taxon>Actinomycetes</taxon>
        <taxon>Micrococcales</taxon>
        <taxon>Intrasporangiaceae</taxon>
        <taxon>Terrabacter</taxon>
    </lineage>
</organism>
<dbReference type="EMBL" id="BAABIW010000006">
    <property type="protein sequence ID" value="GAA5018923.1"/>
    <property type="molecule type" value="Genomic_DNA"/>
</dbReference>
<keyword evidence="1" id="KW-0175">Coiled coil</keyword>
<feature type="region of interest" description="Disordered" evidence="2">
    <location>
        <begin position="326"/>
        <end position="372"/>
    </location>
</feature>
<keyword evidence="4" id="KW-1185">Reference proteome</keyword>
<dbReference type="Proteomes" id="UP001500427">
    <property type="component" value="Unassembled WGS sequence"/>
</dbReference>
<name>A0ABP9J2Y5_9MICO</name>
<feature type="coiled-coil region" evidence="1">
    <location>
        <begin position="48"/>
        <end position="75"/>
    </location>
</feature>
<sequence>MPHTPAPPAAPTEPPDGGRRFPAGCFEPIRLSRGTDPEAFERAVVATLDLVRQQLDAVSAALAAARAKAEDADDAGAEGVERAERDERAGVLEGLARAGEVALARIEALEAAQARVEADLLEAYGALHAIESRQLDALPAAPGRAGLGRVGLDRVVGEEIALATGIGTGEVARRLSVATAPRRHAAALAALRSGRCALARVLQFAAETAALSDADVARVAENVLAPARGGGPLPQRTFVTRLRRAVASLDGHCRGPGCETPAARCDLDHEAPYPAGPTGADNLYAKHRFHRNTKTTGAWTSRPVTEGTPTGLPGRALEWTTLTGRTCTTHPKNWREGLELPTPAPTDRTRGRSGGTAPPQASSPDGSNVPPS</sequence>
<accession>A0ABP9J2Y5</accession>
<evidence type="ECO:0000313" key="3">
    <source>
        <dbReference type="EMBL" id="GAA5018923.1"/>
    </source>
</evidence>
<comment type="caution">
    <text evidence="3">The sequence shown here is derived from an EMBL/GenBank/DDBJ whole genome shotgun (WGS) entry which is preliminary data.</text>
</comment>
<reference evidence="4" key="1">
    <citation type="journal article" date="2019" name="Int. J. Syst. Evol. Microbiol.">
        <title>The Global Catalogue of Microorganisms (GCM) 10K type strain sequencing project: providing services to taxonomists for standard genome sequencing and annotation.</title>
        <authorList>
            <consortium name="The Broad Institute Genomics Platform"/>
            <consortium name="The Broad Institute Genome Sequencing Center for Infectious Disease"/>
            <person name="Wu L."/>
            <person name="Ma J."/>
        </authorList>
    </citation>
    <scope>NUCLEOTIDE SEQUENCE [LARGE SCALE GENOMIC DNA]</scope>
    <source>
        <strain evidence="4">JCM 17687</strain>
    </source>
</reference>